<feature type="chain" id="PRO_5046448980" evidence="1">
    <location>
        <begin position="20"/>
        <end position="115"/>
    </location>
</feature>
<dbReference type="Proteomes" id="UP001322664">
    <property type="component" value="Chromosome"/>
</dbReference>
<dbReference type="Pfam" id="PF11518">
    <property type="entry name" value="DUF3221"/>
    <property type="match status" value="1"/>
</dbReference>
<dbReference type="Gene3D" id="2.40.50.140">
    <property type="entry name" value="Nucleic acid-binding proteins"/>
    <property type="match status" value="1"/>
</dbReference>
<accession>A0ABZ0RZ53</accession>
<dbReference type="InterPro" id="IPR012340">
    <property type="entry name" value="NA-bd_OB-fold"/>
</dbReference>
<dbReference type="RefSeq" id="WP_319838015.1">
    <property type="nucleotide sequence ID" value="NZ_CP137624.1"/>
</dbReference>
<protein>
    <submittedName>
        <fullName evidence="2">DUF3221 domain-containing protein</fullName>
    </submittedName>
</protein>
<dbReference type="PROSITE" id="PS51257">
    <property type="entry name" value="PROKAR_LIPOPROTEIN"/>
    <property type="match status" value="1"/>
</dbReference>
<name>A0ABZ0RZ53_9BACI</name>
<keyword evidence="1" id="KW-0732">Signal</keyword>
<sequence length="115" mass="12714">MTRKSVLLLCFLLSLFMAGCEEKPKNEVSQPAASYMIGIIVTIENGSLLVVGDVTEEDLNTLSPQEIIDKYQDGAWCGLKGGIEEFNIGEKVKVWYDTAQLSLPGYIEVVEIEIL</sequence>
<feature type="signal peptide" evidence="1">
    <location>
        <begin position="1"/>
        <end position="19"/>
    </location>
</feature>
<evidence type="ECO:0000313" key="2">
    <source>
        <dbReference type="EMBL" id="WPK13513.1"/>
    </source>
</evidence>
<reference evidence="2 3" key="1">
    <citation type="submission" date="2023-09" db="EMBL/GenBank/DDBJ databases">
        <authorList>
            <person name="Page C.A."/>
            <person name="Perez-Diaz I.M."/>
        </authorList>
    </citation>
    <scope>NUCLEOTIDE SEQUENCE [LARGE SCALE GENOMIC DNA]</scope>
    <source>
        <strain evidence="2 3">Ll15</strain>
    </source>
</reference>
<gene>
    <name evidence="2" type="ORF">R6U77_07490</name>
</gene>
<evidence type="ECO:0000313" key="3">
    <source>
        <dbReference type="Proteomes" id="UP001322664"/>
    </source>
</evidence>
<dbReference type="InterPro" id="IPR021598">
    <property type="entry name" value="DUF3221"/>
</dbReference>
<proteinExistence type="predicted"/>
<dbReference type="EMBL" id="CP137624">
    <property type="protein sequence ID" value="WPK13513.1"/>
    <property type="molecule type" value="Genomic_DNA"/>
</dbReference>
<evidence type="ECO:0000256" key="1">
    <source>
        <dbReference type="SAM" id="SignalP"/>
    </source>
</evidence>
<organism evidence="2 3">
    <name type="scientific">Lysinibacillus louembei</name>
    <dbReference type="NCBI Taxonomy" id="1470088"/>
    <lineage>
        <taxon>Bacteria</taxon>
        <taxon>Bacillati</taxon>
        <taxon>Bacillota</taxon>
        <taxon>Bacilli</taxon>
        <taxon>Bacillales</taxon>
        <taxon>Bacillaceae</taxon>
        <taxon>Lysinibacillus</taxon>
    </lineage>
</organism>
<keyword evidence="3" id="KW-1185">Reference proteome</keyword>